<name>A0AA88CSI4_FICCA</name>
<evidence type="ECO:0000313" key="4">
    <source>
        <dbReference type="Proteomes" id="UP001187192"/>
    </source>
</evidence>
<dbReference type="EMBL" id="BTGU01000002">
    <property type="protein sequence ID" value="GMN27882.1"/>
    <property type="molecule type" value="Genomic_DNA"/>
</dbReference>
<feature type="chain" id="PRO_5041672793" description="Glycine-rich protein" evidence="2">
    <location>
        <begin position="24"/>
        <end position="80"/>
    </location>
</feature>
<keyword evidence="2" id="KW-0732">Signal</keyword>
<feature type="region of interest" description="Disordered" evidence="1">
    <location>
        <begin position="52"/>
        <end position="80"/>
    </location>
</feature>
<dbReference type="Proteomes" id="UP001187192">
    <property type="component" value="Unassembled WGS sequence"/>
</dbReference>
<feature type="signal peptide" evidence="2">
    <location>
        <begin position="1"/>
        <end position="23"/>
    </location>
</feature>
<protein>
    <recommendedName>
        <fullName evidence="5">Glycine-rich protein</fullName>
    </recommendedName>
</protein>
<comment type="caution">
    <text evidence="3">The sequence shown here is derived from an EMBL/GenBank/DDBJ whole genome shotgun (WGS) entry which is preliminary data.</text>
</comment>
<reference evidence="3" key="1">
    <citation type="submission" date="2023-07" db="EMBL/GenBank/DDBJ databases">
        <title>draft genome sequence of fig (Ficus carica).</title>
        <authorList>
            <person name="Takahashi T."/>
            <person name="Nishimura K."/>
        </authorList>
    </citation>
    <scope>NUCLEOTIDE SEQUENCE</scope>
</reference>
<dbReference type="PANTHER" id="PTHR37389:SF16">
    <property type="entry name" value="GLYCINE-RICH CELL WALL STRUCTURAL PROTEIN"/>
    <property type="match status" value="1"/>
</dbReference>
<evidence type="ECO:0000256" key="2">
    <source>
        <dbReference type="SAM" id="SignalP"/>
    </source>
</evidence>
<dbReference type="PANTHER" id="PTHR37389">
    <property type="entry name" value="NODULIN-24"/>
    <property type="match status" value="1"/>
</dbReference>
<gene>
    <name evidence="3" type="ORF">TIFTF001_001845</name>
</gene>
<sequence length="80" mass="7945">MRSRTFIVVGFLLAAVLVISSAAAEIYKDENQGENEAKMVAEDASVEEDKYGGYGGYGHGGRGGGSGGHGGGHGGGRGGG</sequence>
<evidence type="ECO:0000256" key="1">
    <source>
        <dbReference type="SAM" id="MobiDB-lite"/>
    </source>
</evidence>
<proteinExistence type="predicted"/>
<dbReference type="InterPro" id="IPR010800">
    <property type="entry name" value="GRP"/>
</dbReference>
<keyword evidence="4" id="KW-1185">Reference proteome</keyword>
<evidence type="ECO:0008006" key="5">
    <source>
        <dbReference type="Google" id="ProtNLM"/>
    </source>
</evidence>
<dbReference type="Pfam" id="PF07172">
    <property type="entry name" value="GRP"/>
    <property type="match status" value="1"/>
</dbReference>
<accession>A0AA88CSI4</accession>
<feature type="non-terminal residue" evidence="3">
    <location>
        <position position="1"/>
    </location>
</feature>
<dbReference type="AlphaFoldDB" id="A0AA88CSI4"/>
<organism evidence="3 4">
    <name type="scientific">Ficus carica</name>
    <name type="common">Common fig</name>
    <dbReference type="NCBI Taxonomy" id="3494"/>
    <lineage>
        <taxon>Eukaryota</taxon>
        <taxon>Viridiplantae</taxon>
        <taxon>Streptophyta</taxon>
        <taxon>Embryophyta</taxon>
        <taxon>Tracheophyta</taxon>
        <taxon>Spermatophyta</taxon>
        <taxon>Magnoliopsida</taxon>
        <taxon>eudicotyledons</taxon>
        <taxon>Gunneridae</taxon>
        <taxon>Pentapetalae</taxon>
        <taxon>rosids</taxon>
        <taxon>fabids</taxon>
        <taxon>Rosales</taxon>
        <taxon>Moraceae</taxon>
        <taxon>Ficeae</taxon>
        <taxon>Ficus</taxon>
    </lineage>
</organism>
<evidence type="ECO:0000313" key="3">
    <source>
        <dbReference type="EMBL" id="GMN27882.1"/>
    </source>
</evidence>